<dbReference type="PROSITE" id="PS00449">
    <property type="entry name" value="ATPASE_A"/>
    <property type="match status" value="1"/>
</dbReference>
<evidence type="ECO:0000256" key="2">
    <source>
        <dbReference type="ARBA" id="ARBA00006810"/>
    </source>
</evidence>
<evidence type="ECO:0000256" key="11">
    <source>
        <dbReference type="RuleBase" id="RU004450"/>
    </source>
</evidence>
<dbReference type="PRINTS" id="PR00123">
    <property type="entry name" value="ATPASEA"/>
</dbReference>
<dbReference type="GO" id="GO:0046933">
    <property type="term" value="F:proton-transporting ATP synthase activity, rotational mechanism"/>
    <property type="evidence" value="ECO:0007669"/>
    <property type="project" value="TreeGrafter"/>
</dbReference>
<evidence type="ECO:0000256" key="10">
    <source>
        <dbReference type="ARBA" id="ARBA00023310"/>
    </source>
</evidence>
<keyword evidence="4" id="KW-0138">CF(0)</keyword>
<dbReference type="PANTHER" id="PTHR11410:SF0">
    <property type="entry name" value="ATP SYNTHASE SUBUNIT A"/>
    <property type="match status" value="1"/>
</dbReference>
<comment type="subcellular location">
    <subcellularLocation>
        <location evidence="1">Membrane</location>
        <topology evidence="1">Multi-pass membrane protein</topology>
    </subcellularLocation>
    <subcellularLocation>
        <location evidence="11">Mitochondrion inner membrane</location>
        <topology evidence="11">Multi-pass membrane protein</topology>
    </subcellularLocation>
</comment>
<proteinExistence type="inferred from homology"/>
<feature type="transmembrane region" description="Helical" evidence="12">
    <location>
        <begin position="14"/>
        <end position="35"/>
    </location>
</feature>
<dbReference type="PANTHER" id="PTHR11410">
    <property type="entry name" value="ATP SYNTHASE SUBUNIT A"/>
    <property type="match status" value="1"/>
</dbReference>
<feature type="transmembrane region" description="Helical" evidence="12">
    <location>
        <begin position="159"/>
        <end position="177"/>
    </location>
</feature>
<dbReference type="SUPFAM" id="SSF81336">
    <property type="entry name" value="F1F0 ATP synthase subunit A"/>
    <property type="match status" value="1"/>
</dbReference>
<sequence>MTNLFSMFDPSSSYYFSMNWISLFLIFIFIPRYMFTLSPRPLFMYNQISNFILTSLKTNIKKTHLKSLIILWTMFIFISLSNMLSLLPFFFNTTSHISISLNLAIPLWLSLMIKSWSKNTQMMLTHLLPSHTPLILCPFMISIEIISLLIRPLTLAIRLSANMIAGHLLMTLLSLMLNHNIFSFTSSSLILSILISLELAVALIQSFVFITLMSLYLNETL</sequence>
<dbReference type="GO" id="GO:0005743">
    <property type="term" value="C:mitochondrial inner membrane"/>
    <property type="evidence" value="ECO:0007669"/>
    <property type="project" value="UniProtKB-SubCell"/>
</dbReference>
<evidence type="ECO:0000256" key="3">
    <source>
        <dbReference type="ARBA" id="ARBA00022448"/>
    </source>
</evidence>
<feature type="transmembrane region" description="Helical" evidence="12">
    <location>
        <begin position="189"/>
        <end position="217"/>
    </location>
</feature>
<dbReference type="Pfam" id="PF00119">
    <property type="entry name" value="ATP-synt_A"/>
    <property type="match status" value="1"/>
</dbReference>
<reference evidence="13" key="1">
    <citation type="journal article" date="2019" name="Zool. Scr.">
        <title>Mitochondrial genome reorganization characterizes various lineages of mesostigmatid mites (Acari: Parasitiformes).</title>
        <authorList>
            <person name="Li W.-N."/>
            <person name="Shao R."/>
            <person name="Zhang Q."/>
            <person name="Deng W."/>
            <person name="Xue X.-F."/>
        </authorList>
    </citation>
    <scope>NUCLEOTIDE SEQUENCE</scope>
</reference>
<gene>
    <name evidence="13" type="primary">atp6</name>
</gene>
<organism evidence="13">
    <name type="scientific">Blattisocius tarsalis</name>
    <dbReference type="NCBI Taxonomy" id="1609195"/>
    <lineage>
        <taxon>Eukaryota</taxon>
        <taxon>Metazoa</taxon>
        <taxon>Ecdysozoa</taxon>
        <taxon>Arthropoda</taxon>
        <taxon>Chelicerata</taxon>
        <taxon>Arachnida</taxon>
        <taxon>Acari</taxon>
        <taxon>Parasitiformes</taxon>
        <taxon>Mesostigmata</taxon>
        <taxon>Gamasina</taxon>
        <taxon>Phytoseioidea</taxon>
        <taxon>Blattisociidae</taxon>
        <taxon>Blattisocius</taxon>
    </lineage>
</organism>
<feature type="transmembrane region" description="Helical" evidence="12">
    <location>
        <begin position="134"/>
        <end position="153"/>
    </location>
</feature>
<comment type="similarity">
    <text evidence="2">Belongs to the ATPase A chain family.</text>
</comment>
<dbReference type="RefSeq" id="YP_009731521.1">
    <property type="nucleotide sequence ID" value="NC_046027.1"/>
</dbReference>
<dbReference type="Gene3D" id="1.20.120.220">
    <property type="entry name" value="ATP synthase, F0 complex, subunit A"/>
    <property type="match status" value="1"/>
</dbReference>
<dbReference type="GO" id="GO:0045259">
    <property type="term" value="C:proton-transporting ATP synthase complex"/>
    <property type="evidence" value="ECO:0007669"/>
    <property type="project" value="UniProtKB-KW"/>
</dbReference>
<evidence type="ECO:0000256" key="6">
    <source>
        <dbReference type="ARBA" id="ARBA00022781"/>
    </source>
</evidence>
<feature type="transmembrane region" description="Helical" evidence="12">
    <location>
        <begin position="97"/>
        <end position="113"/>
    </location>
</feature>
<keyword evidence="7 12" id="KW-1133">Transmembrane helix</keyword>
<keyword evidence="13" id="KW-0496">Mitochondrion</keyword>
<evidence type="ECO:0000256" key="7">
    <source>
        <dbReference type="ARBA" id="ARBA00022989"/>
    </source>
</evidence>
<dbReference type="InterPro" id="IPR035908">
    <property type="entry name" value="F0_ATP_A_sf"/>
</dbReference>
<dbReference type="EMBL" id="MK270529">
    <property type="protein sequence ID" value="QHQ98564.1"/>
    <property type="molecule type" value="Genomic_DNA"/>
</dbReference>
<keyword evidence="3" id="KW-0813">Transport</keyword>
<dbReference type="AlphaFoldDB" id="A0A6B9WH49"/>
<evidence type="ECO:0000256" key="8">
    <source>
        <dbReference type="ARBA" id="ARBA00023065"/>
    </source>
</evidence>
<dbReference type="CDD" id="cd00310">
    <property type="entry name" value="ATP-synt_Fo_a_6"/>
    <property type="match status" value="1"/>
</dbReference>
<evidence type="ECO:0000313" key="13">
    <source>
        <dbReference type="EMBL" id="QHQ98564.1"/>
    </source>
</evidence>
<accession>A0A6B9WH49</accession>
<dbReference type="InterPro" id="IPR000568">
    <property type="entry name" value="ATP_synth_F0_asu"/>
</dbReference>
<dbReference type="GeneID" id="44151039"/>
<dbReference type="InterPro" id="IPR023011">
    <property type="entry name" value="ATP_synth_F0_asu_AS"/>
</dbReference>
<feature type="transmembrane region" description="Helical" evidence="12">
    <location>
        <begin position="69"/>
        <end position="91"/>
    </location>
</feature>
<evidence type="ECO:0000256" key="1">
    <source>
        <dbReference type="ARBA" id="ARBA00004141"/>
    </source>
</evidence>
<dbReference type="NCBIfam" id="TIGR01131">
    <property type="entry name" value="ATP_synt_6_or_A"/>
    <property type="match status" value="1"/>
</dbReference>
<protein>
    <recommendedName>
        <fullName evidence="11">ATP synthase subunit a</fullName>
    </recommendedName>
</protein>
<dbReference type="InterPro" id="IPR045083">
    <property type="entry name" value="ATP_synth_F0_asu_bact/mt"/>
</dbReference>
<evidence type="ECO:0000256" key="5">
    <source>
        <dbReference type="ARBA" id="ARBA00022692"/>
    </source>
</evidence>
<evidence type="ECO:0000256" key="9">
    <source>
        <dbReference type="ARBA" id="ARBA00023136"/>
    </source>
</evidence>
<geneLocation type="mitochondrion" evidence="13"/>
<keyword evidence="10" id="KW-0066">ATP synthesis</keyword>
<evidence type="ECO:0000256" key="4">
    <source>
        <dbReference type="ARBA" id="ARBA00022547"/>
    </source>
</evidence>
<keyword evidence="8" id="KW-0406">Ion transport</keyword>
<keyword evidence="6" id="KW-0375">Hydrogen ion transport</keyword>
<keyword evidence="5 12" id="KW-0812">Transmembrane</keyword>
<evidence type="ECO:0000256" key="12">
    <source>
        <dbReference type="SAM" id="Phobius"/>
    </source>
</evidence>
<keyword evidence="9 12" id="KW-0472">Membrane</keyword>
<name>A0A6B9WH49_9ACAR</name>